<name>A0AC34GEA0_9BILA</name>
<reference evidence="2" key="1">
    <citation type="submission" date="2022-11" db="UniProtKB">
        <authorList>
            <consortium name="WormBaseParasite"/>
        </authorList>
    </citation>
    <scope>IDENTIFICATION</scope>
</reference>
<dbReference type="Proteomes" id="UP000887579">
    <property type="component" value="Unplaced"/>
</dbReference>
<dbReference type="WBParaSite" id="ES5_v2.g28079.t1">
    <property type="protein sequence ID" value="ES5_v2.g28079.t1"/>
    <property type="gene ID" value="ES5_v2.g28079"/>
</dbReference>
<organism evidence="1 2">
    <name type="scientific">Panagrolaimus sp. ES5</name>
    <dbReference type="NCBI Taxonomy" id="591445"/>
    <lineage>
        <taxon>Eukaryota</taxon>
        <taxon>Metazoa</taxon>
        <taxon>Ecdysozoa</taxon>
        <taxon>Nematoda</taxon>
        <taxon>Chromadorea</taxon>
        <taxon>Rhabditida</taxon>
        <taxon>Tylenchina</taxon>
        <taxon>Panagrolaimomorpha</taxon>
        <taxon>Panagrolaimoidea</taxon>
        <taxon>Panagrolaimidae</taxon>
        <taxon>Panagrolaimus</taxon>
    </lineage>
</organism>
<sequence length="213" mass="24802">KDIEQLVKTYIEKKNCIILVVTQATQDFNTSLSLKLAKEVDPQHSRTLCVLTKIDTLKEPSKAKKILSGEIIKFKHGIIGVVNRSKTEKNKSLQTCLDDEQDFFKKSFHGIAQQMHGIYYLRVKLNKLLERHIKDCLPKFREEFDREIAEQQKLFDSYGSPITEENKHRVMNESIADFCNIYKSRLSGTASEVNKWYDLEKHFAICYINQIRG</sequence>
<evidence type="ECO:0000313" key="2">
    <source>
        <dbReference type="WBParaSite" id="ES5_v2.g28079.t1"/>
    </source>
</evidence>
<accession>A0AC34GEA0</accession>
<protein>
    <submittedName>
        <fullName evidence="2">Dynamin-type G domain-containing protein</fullName>
    </submittedName>
</protein>
<evidence type="ECO:0000313" key="1">
    <source>
        <dbReference type="Proteomes" id="UP000887579"/>
    </source>
</evidence>
<proteinExistence type="predicted"/>